<protein>
    <recommendedName>
        <fullName evidence="1">Peptidase S8/S53 domain-containing protein</fullName>
    </recommendedName>
</protein>
<dbReference type="CDD" id="cd04847">
    <property type="entry name" value="Peptidases_S8_Subtilisin_like_2"/>
    <property type="match status" value="1"/>
</dbReference>
<dbReference type="GO" id="GO:0006508">
    <property type="term" value="P:proteolysis"/>
    <property type="evidence" value="ECO:0007669"/>
    <property type="project" value="InterPro"/>
</dbReference>
<comment type="caution">
    <text evidence="2">The sequence shown here is derived from an EMBL/GenBank/DDBJ whole genome shotgun (WGS) entry which is preliminary data.</text>
</comment>
<proteinExistence type="predicted"/>
<dbReference type="SUPFAM" id="SSF52743">
    <property type="entry name" value="Subtilisin-like"/>
    <property type="match status" value="1"/>
</dbReference>
<dbReference type="RefSeq" id="WP_108685280.1">
    <property type="nucleotide sequence ID" value="NZ_QCYK01000001.1"/>
</dbReference>
<evidence type="ECO:0000313" key="2">
    <source>
        <dbReference type="EMBL" id="PUZ28641.1"/>
    </source>
</evidence>
<dbReference type="EMBL" id="QCYK01000001">
    <property type="protein sequence ID" value="PUZ28641.1"/>
    <property type="molecule type" value="Genomic_DNA"/>
</dbReference>
<accession>A0A2T7BLZ5</accession>
<feature type="domain" description="Peptidase S8/S53" evidence="1">
    <location>
        <begin position="313"/>
        <end position="651"/>
    </location>
</feature>
<organism evidence="2 3">
    <name type="scientific">Chitinophaga parva</name>
    <dbReference type="NCBI Taxonomy" id="2169414"/>
    <lineage>
        <taxon>Bacteria</taxon>
        <taxon>Pseudomonadati</taxon>
        <taxon>Bacteroidota</taxon>
        <taxon>Chitinophagia</taxon>
        <taxon>Chitinophagales</taxon>
        <taxon>Chitinophagaceae</taxon>
        <taxon>Chitinophaga</taxon>
    </lineage>
</organism>
<dbReference type="InterPro" id="IPR036852">
    <property type="entry name" value="Peptidase_S8/S53_dom_sf"/>
</dbReference>
<evidence type="ECO:0000259" key="1">
    <source>
        <dbReference type="Pfam" id="PF00082"/>
    </source>
</evidence>
<evidence type="ECO:0000313" key="3">
    <source>
        <dbReference type="Proteomes" id="UP000244450"/>
    </source>
</evidence>
<dbReference type="Proteomes" id="UP000244450">
    <property type="component" value="Unassembled WGS sequence"/>
</dbReference>
<dbReference type="OrthoDB" id="1100338at2"/>
<dbReference type="InterPro" id="IPR034074">
    <property type="entry name" value="Y4bN_pept_dom"/>
</dbReference>
<gene>
    <name evidence="2" type="ORF">DCC81_03920</name>
</gene>
<dbReference type="GO" id="GO:0004252">
    <property type="term" value="F:serine-type endopeptidase activity"/>
    <property type="evidence" value="ECO:0007669"/>
    <property type="project" value="InterPro"/>
</dbReference>
<dbReference type="Pfam" id="PF00082">
    <property type="entry name" value="Peptidase_S8"/>
    <property type="match status" value="1"/>
</dbReference>
<sequence>MPLFRKPHLIIKGRSKSYPYTPNPGRDPVIAREDVDRAKHAQKIRTQFNRAVRTFQSQADTDFVYLTIQSPVGFLLNLKALQDSKYNFQLRTLRGLTAKGSSEKAQVQKFKAVAGYGDHEDDDNDIYEDGDLTSDNPVPDDETIYEATVYLNKKAIATFLKKLDQYLNKESKTGKPRHQKLIANIEHIAAATLESFWNEPEQDFPSLNTNVWWEVWLSRSTDDPARPSADTILGDIFDEQNVRVGRRWLVFPESYVVLIKATARTLASTLLFTDRLMELRHPHDLADFFVDLPTREQREWAQDLADRVTHDPDGVAVCLLDTGVTLENPLLKHLIPQKNLDAIEPHWTKADTGKGNGHGTPMAGLALYGDLTELLSSTRSITIYHQLESVKILSPSSKHDPDNYGAITAEAVARGELMHPDAKRMVCMAITQYEYEHYGRPTSWSSAIDQIVFGSHEQPNTKTLFFICAGNLYEEEFTGYPYTNRDRSIHDPAQAFNAITVGAYTLKDQVDAARFPGAEPIAKRGALAASSSTSHKWDPWWAGKPDIVMEGGNHAVQNNNLIVPDSLRPLSTGRGGGNPWLHPFGDTSGATALASRFGAIVTQKYPNLWPETIRGLIIHSADWTKAMLEGKSLRNIGKTELKQLLKEVGYGVPNITQATTSASNSLSLIAERKIKPFKIDGSSIKTDKFHLFTLPWPKEALEELFATEVKLKVTLSYFIEPNPNSKSYQLATSYISHGLRFKMIDRNESTEAFAARVSKAMREKDYQPEGSEQWIIGNKIRSKGSIHKDIWIGTAADLAAKNKIAIYPVGGWWRYRKQLKRYEHSVRYSLIVTIETPDNNVDIYTPVANLIDITT</sequence>
<reference evidence="2 3" key="1">
    <citation type="submission" date="2018-04" db="EMBL/GenBank/DDBJ databases">
        <title>Chitinophaga fuyangensis sp. nov., isolated from soil in a chemical factory.</title>
        <authorList>
            <person name="Chen K."/>
        </authorList>
    </citation>
    <scope>NUCLEOTIDE SEQUENCE [LARGE SCALE GENOMIC DNA]</scope>
    <source>
        <strain evidence="2 3">LY-1</strain>
    </source>
</reference>
<dbReference type="AlphaFoldDB" id="A0A2T7BLZ5"/>
<dbReference type="InterPro" id="IPR000209">
    <property type="entry name" value="Peptidase_S8/S53_dom"/>
</dbReference>
<name>A0A2T7BLZ5_9BACT</name>
<dbReference type="Gene3D" id="3.40.50.200">
    <property type="entry name" value="Peptidase S8/S53 domain"/>
    <property type="match status" value="1"/>
</dbReference>
<keyword evidence="3" id="KW-1185">Reference proteome</keyword>